<proteinExistence type="predicted"/>
<comment type="caution">
    <text evidence="1">The sequence shown here is derived from an EMBL/GenBank/DDBJ whole genome shotgun (WGS) entry which is preliminary data.</text>
</comment>
<gene>
    <name evidence="1" type="ORF">AMORRO_LOCUS14710</name>
</gene>
<protein>
    <submittedName>
        <fullName evidence="1">6383_t:CDS:1</fullName>
    </submittedName>
</protein>
<dbReference type="AlphaFoldDB" id="A0A9N9NK18"/>
<dbReference type="Proteomes" id="UP000789342">
    <property type="component" value="Unassembled WGS sequence"/>
</dbReference>
<keyword evidence="2" id="KW-1185">Reference proteome</keyword>
<dbReference type="EMBL" id="CAJVPV010030510">
    <property type="protein sequence ID" value="CAG8740949.1"/>
    <property type="molecule type" value="Genomic_DNA"/>
</dbReference>
<dbReference type="OrthoDB" id="2426318at2759"/>
<accession>A0A9N9NK18</accession>
<evidence type="ECO:0000313" key="1">
    <source>
        <dbReference type="EMBL" id="CAG8740949.1"/>
    </source>
</evidence>
<reference evidence="1" key="1">
    <citation type="submission" date="2021-06" db="EMBL/GenBank/DDBJ databases">
        <authorList>
            <person name="Kallberg Y."/>
            <person name="Tangrot J."/>
            <person name="Rosling A."/>
        </authorList>
    </citation>
    <scope>NUCLEOTIDE SEQUENCE</scope>
    <source>
        <strain evidence="1">CL551</strain>
    </source>
</reference>
<feature type="non-terminal residue" evidence="1">
    <location>
        <position position="1"/>
    </location>
</feature>
<organism evidence="1 2">
    <name type="scientific">Acaulospora morrowiae</name>
    <dbReference type="NCBI Taxonomy" id="94023"/>
    <lineage>
        <taxon>Eukaryota</taxon>
        <taxon>Fungi</taxon>
        <taxon>Fungi incertae sedis</taxon>
        <taxon>Mucoromycota</taxon>
        <taxon>Glomeromycotina</taxon>
        <taxon>Glomeromycetes</taxon>
        <taxon>Diversisporales</taxon>
        <taxon>Acaulosporaceae</taxon>
        <taxon>Acaulospora</taxon>
    </lineage>
</organism>
<name>A0A9N9NK18_9GLOM</name>
<evidence type="ECO:0000313" key="2">
    <source>
        <dbReference type="Proteomes" id="UP000789342"/>
    </source>
</evidence>
<sequence>CQRRDSNSISKFLTNLSLDKEHYITETSVNKALVHSSYTEEEFNMRLKKETDALQLKFIEASKQRILEINIALSCKSAKLCVETMKSWIRDGSIYIKIRELEIKDGNDYSDRKK</sequence>